<name>A0A7K3NH72_9BACT</name>
<evidence type="ECO:0000313" key="2">
    <source>
        <dbReference type="EMBL" id="NDY55528.1"/>
    </source>
</evidence>
<dbReference type="AlphaFoldDB" id="A0A7K3NH72"/>
<proteinExistence type="predicted"/>
<dbReference type="RefSeq" id="WP_163300644.1">
    <property type="nucleotide sequence ID" value="NZ_JAAGRQ010000006.1"/>
</dbReference>
<dbReference type="Proteomes" id="UP000469724">
    <property type="component" value="Unassembled WGS sequence"/>
</dbReference>
<reference evidence="2 3" key="1">
    <citation type="submission" date="2020-02" db="EMBL/GenBank/DDBJ databases">
        <title>Comparative genomics of sulfur disproportionating microorganisms.</title>
        <authorList>
            <person name="Ward L.M."/>
            <person name="Bertran E."/>
            <person name="Johnston D.T."/>
        </authorList>
    </citation>
    <scope>NUCLEOTIDE SEQUENCE [LARGE SCALE GENOMIC DNA]</scope>
    <source>
        <strain evidence="2 3">DSM 3696</strain>
    </source>
</reference>
<evidence type="ECO:0000256" key="1">
    <source>
        <dbReference type="SAM" id="Phobius"/>
    </source>
</evidence>
<gene>
    <name evidence="2" type="ORF">G3N56_02050</name>
</gene>
<accession>A0A7K3NH72</accession>
<organism evidence="2 3">
    <name type="scientific">Desulfolutivibrio sulfodismutans</name>
    <dbReference type="NCBI Taxonomy" id="63561"/>
    <lineage>
        <taxon>Bacteria</taxon>
        <taxon>Pseudomonadati</taxon>
        <taxon>Thermodesulfobacteriota</taxon>
        <taxon>Desulfovibrionia</taxon>
        <taxon>Desulfovibrionales</taxon>
        <taxon>Desulfovibrionaceae</taxon>
        <taxon>Desulfolutivibrio</taxon>
    </lineage>
</organism>
<dbReference type="EMBL" id="JAAGRQ010000006">
    <property type="protein sequence ID" value="NDY55528.1"/>
    <property type="molecule type" value="Genomic_DNA"/>
</dbReference>
<evidence type="ECO:0000313" key="3">
    <source>
        <dbReference type="Proteomes" id="UP000469724"/>
    </source>
</evidence>
<sequence length="60" mass="6777">MIHGETVQSPLPQDLPWWMPDHFIFFSVLYLVLLIIGSGVGYCVLKSLKDATCQEAGHHH</sequence>
<comment type="caution">
    <text evidence="2">The sequence shown here is derived from an EMBL/GenBank/DDBJ whole genome shotgun (WGS) entry which is preliminary data.</text>
</comment>
<keyword evidence="3" id="KW-1185">Reference proteome</keyword>
<keyword evidence="1" id="KW-0472">Membrane</keyword>
<protein>
    <submittedName>
        <fullName evidence="2">Uncharacterized protein</fullName>
    </submittedName>
</protein>
<keyword evidence="1" id="KW-0812">Transmembrane</keyword>
<keyword evidence="1" id="KW-1133">Transmembrane helix</keyword>
<feature type="transmembrane region" description="Helical" evidence="1">
    <location>
        <begin position="23"/>
        <end position="45"/>
    </location>
</feature>